<keyword evidence="9" id="KW-0479">Metal-binding</keyword>
<comment type="catalytic activity">
    <reaction evidence="7 9">
        <text>N-(5-phospho-beta-D-ribosyl)anthranilate + diphosphate = 5-phospho-alpha-D-ribose 1-diphosphate + anthranilate</text>
        <dbReference type="Rhea" id="RHEA:11768"/>
        <dbReference type="ChEBI" id="CHEBI:16567"/>
        <dbReference type="ChEBI" id="CHEBI:18277"/>
        <dbReference type="ChEBI" id="CHEBI:33019"/>
        <dbReference type="ChEBI" id="CHEBI:58017"/>
        <dbReference type="EC" id="2.4.2.18"/>
    </reaction>
</comment>
<feature type="binding site" evidence="9">
    <location>
        <position position="72"/>
    </location>
    <ligand>
        <name>anthranilate</name>
        <dbReference type="ChEBI" id="CHEBI:16567"/>
        <label>1</label>
    </ligand>
</feature>
<dbReference type="InterPro" id="IPR005940">
    <property type="entry name" value="Anthranilate_Pribosyl_Tfrase"/>
</dbReference>
<comment type="subunit">
    <text evidence="9">Homodimer.</text>
</comment>
<name>M2U9B5_9SPHN</name>
<evidence type="ECO:0000259" key="11">
    <source>
        <dbReference type="Pfam" id="PF02885"/>
    </source>
</evidence>
<dbReference type="NCBIfam" id="TIGR01245">
    <property type="entry name" value="trpD"/>
    <property type="match status" value="1"/>
</dbReference>
<dbReference type="InterPro" id="IPR035902">
    <property type="entry name" value="Nuc_phospho_transferase"/>
</dbReference>
<evidence type="ECO:0000256" key="1">
    <source>
        <dbReference type="ARBA" id="ARBA00004907"/>
    </source>
</evidence>
<keyword evidence="2 9" id="KW-0028">Amino-acid biosynthesis</keyword>
<feature type="binding site" evidence="9">
    <location>
        <begin position="82"/>
        <end position="85"/>
    </location>
    <ligand>
        <name>5-phospho-alpha-D-ribose 1-diphosphate</name>
        <dbReference type="ChEBI" id="CHEBI:58017"/>
    </ligand>
</feature>
<sequence length="326" mass="34051">MRLPDPSEPLGDPEAVFARILSGRVEDSEIAQFLSGLADRGETVAEIVGAASALRAQMIAVDAPADAIDVCGTGGDGQHTRNISTAVAIVAAAAGATVAKHGNRAASSRSGAADVLSCLDLDLDMPPARVEASIREIGIGFLFAARHHPVMARVAPVRRALKRRTIFNVLGPLSNPAGVKRQLVGVFAPDWVPPLAAALHDLGTQRAMVVHGLDGLDELTVTKETVACEVGGPHEGEYRIAPEKAGLKRHELAAIQGGTPEENAAALVRLLDGEAGGYRDIVVLNTAAALMIAGRAADLREGAALAEKTIDSGDASRKLTEWRKFR</sequence>
<feature type="binding site" evidence="9">
    <location>
        <begin position="75"/>
        <end position="76"/>
    </location>
    <ligand>
        <name>5-phospho-alpha-D-ribose 1-diphosphate</name>
        <dbReference type="ChEBI" id="CHEBI:58017"/>
    </ligand>
</feature>
<evidence type="ECO:0000256" key="7">
    <source>
        <dbReference type="ARBA" id="ARBA00052328"/>
    </source>
</evidence>
<feature type="domain" description="Glycosyl transferase family 3" evidence="10">
    <location>
        <begin position="66"/>
        <end position="315"/>
    </location>
</feature>
<dbReference type="PANTHER" id="PTHR43285:SF2">
    <property type="entry name" value="ANTHRANILATE PHOSPHORIBOSYLTRANSFERASE"/>
    <property type="match status" value="1"/>
</dbReference>
<keyword evidence="5 9" id="KW-0822">Tryptophan biosynthesis</keyword>
<dbReference type="RefSeq" id="WP_008599970.1">
    <property type="nucleotide sequence ID" value="NZ_AMRV01000001.1"/>
</dbReference>
<evidence type="ECO:0000256" key="8">
    <source>
        <dbReference type="ARBA" id="ARBA00061188"/>
    </source>
</evidence>
<proteinExistence type="inferred from homology"/>
<feature type="binding site" evidence="9">
    <location>
        <position position="217"/>
    </location>
    <ligand>
        <name>Mg(2+)</name>
        <dbReference type="ChEBI" id="CHEBI:18420"/>
        <label>2</label>
    </ligand>
</feature>
<feature type="binding site" evidence="9">
    <location>
        <position position="80"/>
    </location>
    <ligand>
        <name>5-phospho-alpha-D-ribose 1-diphosphate</name>
        <dbReference type="ChEBI" id="CHEBI:58017"/>
    </ligand>
</feature>
<dbReference type="GO" id="GO:0000162">
    <property type="term" value="P:L-tryptophan biosynthetic process"/>
    <property type="evidence" value="ECO:0007669"/>
    <property type="project" value="UniProtKB-UniRule"/>
</dbReference>
<dbReference type="Pfam" id="PF00591">
    <property type="entry name" value="Glycos_transf_3"/>
    <property type="match status" value="1"/>
</dbReference>
<comment type="caution">
    <text evidence="12">The sequence shown here is derived from an EMBL/GenBank/DDBJ whole genome shotgun (WGS) entry which is preliminary data.</text>
</comment>
<dbReference type="SUPFAM" id="SSF47648">
    <property type="entry name" value="Nucleoside phosphorylase/phosphoribosyltransferase N-terminal domain"/>
    <property type="match status" value="1"/>
</dbReference>
<feature type="domain" description="Glycosyl transferase family 3 N-terminal" evidence="11">
    <location>
        <begin position="14"/>
        <end position="57"/>
    </location>
</feature>
<dbReference type="Proteomes" id="UP000011717">
    <property type="component" value="Unassembled WGS sequence"/>
</dbReference>
<feature type="binding site" evidence="9">
    <location>
        <position position="218"/>
    </location>
    <ligand>
        <name>Mg(2+)</name>
        <dbReference type="ChEBI" id="CHEBI:18420"/>
        <label>2</label>
    </ligand>
</feature>
<dbReference type="EMBL" id="AMRV01000001">
    <property type="protein sequence ID" value="EMD84588.1"/>
    <property type="molecule type" value="Genomic_DNA"/>
</dbReference>
<keyword evidence="13" id="KW-1185">Reference proteome</keyword>
<evidence type="ECO:0000256" key="9">
    <source>
        <dbReference type="HAMAP-Rule" id="MF_00211"/>
    </source>
</evidence>
<dbReference type="InterPro" id="IPR000312">
    <property type="entry name" value="Glycosyl_Trfase_fam3"/>
</dbReference>
<feature type="binding site" evidence="9">
    <location>
        <begin position="100"/>
        <end position="108"/>
    </location>
    <ligand>
        <name>5-phospho-alpha-D-ribose 1-diphosphate</name>
        <dbReference type="ChEBI" id="CHEBI:58017"/>
    </ligand>
</feature>
<dbReference type="GO" id="GO:0005829">
    <property type="term" value="C:cytosol"/>
    <property type="evidence" value="ECO:0007669"/>
    <property type="project" value="TreeGrafter"/>
</dbReference>
<dbReference type="UniPathway" id="UPA00035">
    <property type="reaction ID" value="UER00041"/>
</dbReference>
<organism evidence="12 13">
    <name type="scientific">Pacificimonas flava</name>
    <dbReference type="NCBI Taxonomy" id="1234595"/>
    <lineage>
        <taxon>Bacteria</taxon>
        <taxon>Pseudomonadati</taxon>
        <taxon>Pseudomonadota</taxon>
        <taxon>Alphaproteobacteria</taxon>
        <taxon>Sphingomonadales</taxon>
        <taxon>Sphingosinicellaceae</taxon>
        <taxon>Pacificimonas</taxon>
    </lineage>
</organism>
<evidence type="ECO:0000313" key="12">
    <source>
        <dbReference type="EMBL" id="EMD84588.1"/>
    </source>
</evidence>
<comment type="function">
    <text evidence="9">Catalyzes the transfer of the phosphoribosyl group of 5-phosphorylribose-1-pyrophosphate (PRPP) to anthranilate to yield N-(5'-phosphoribosyl)-anthranilate (PRA).</text>
</comment>
<comment type="similarity">
    <text evidence="8">In the C-terminal section; belongs to the anthranilate phosphoribosyltransferase family.</text>
</comment>
<dbReference type="SUPFAM" id="SSF52418">
    <property type="entry name" value="Nucleoside phosphorylase/phosphoribosyltransferase catalytic domain"/>
    <property type="match status" value="1"/>
</dbReference>
<feature type="binding site" evidence="9">
    <location>
        <position position="72"/>
    </location>
    <ligand>
        <name>5-phospho-alpha-D-ribose 1-diphosphate</name>
        <dbReference type="ChEBI" id="CHEBI:58017"/>
    </ligand>
</feature>
<feature type="binding site" evidence="9">
    <location>
        <position position="84"/>
    </location>
    <ligand>
        <name>Mg(2+)</name>
        <dbReference type="ChEBI" id="CHEBI:18420"/>
        <label>1</label>
    </ligand>
</feature>
<evidence type="ECO:0000256" key="5">
    <source>
        <dbReference type="ARBA" id="ARBA00022822"/>
    </source>
</evidence>
<evidence type="ECO:0000256" key="2">
    <source>
        <dbReference type="ARBA" id="ARBA00022605"/>
    </source>
</evidence>
<dbReference type="Pfam" id="PF02885">
    <property type="entry name" value="Glycos_trans_3N"/>
    <property type="match status" value="1"/>
</dbReference>
<dbReference type="FunFam" id="3.40.1030.10:FF:000002">
    <property type="entry name" value="Anthranilate phosphoribosyltransferase"/>
    <property type="match status" value="1"/>
</dbReference>
<accession>M2U9B5</accession>
<feature type="binding site" evidence="9">
    <location>
        <position position="112"/>
    </location>
    <ligand>
        <name>5-phospho-alpha-D-ribose 1-diphosphate</name>
        <dbReference type="ChEBI" id="CHEBI:58017"/>
    </ligand>
</feature>
<dbReference type="Gene3D" id="3.40.1030.10">
    <property type="entry name" value="Nucleoside phosphorylase/phosphoribosyltransferase catalytic domain"/>
    <property type="match status" value="1"/>
</dbReference>
<dbReference type="InterPro" id="IPR036320">
    <property type="entry name" value="Glycosyl_Trfase_fam3_N_dom_sf"/>
</dbReference>
<keyword evidence="4 9" id="KW-0808">Transferase</keyword>
<dbReference type="PANTHER" id="PTHR43285">
    <property type="entry name" value="ANTHRANILATE PHOSPHORIBOSYLTRANSFERASE"/>
    <property type="match status" value="1"/>
</dbReference>
<feature type="binding site" evidence="9">
    <location>
        <position position="103"/>
    </location>
    <ligand>
        <name>anthranilate</name>
        <dbReference type="ChEBI" id="CHEBI:16567"/>
        <label>1</label>
    </ligand>
</feature>
<evidence type="ECO:0000256" key="4">
    <source>
        <dbReference type="ARBA" id="ARBA00022679"/>
    </source>
</evidence>
<evidence type="ECO:0000259" key="10">
    <source>
        <dbReference type="Pfam" id="PF00591"/>
    </source>
</evidence>
<comment type="similarity">
    <text evidence="9">Belongs to the anthranilate phosphoribosyltransferase family.</text>
</comment>
<reference evidence="12 13" key="1">
    <citation type="journal article" date="2013" name="Genome Announc.">
        <title>Draft Genome Sequence of Strain JLT2015T, Belonging to the Family Sphingomonadaceae of the Alphaproteobacteria.</title>
        <authorList>
            <person name="Tang K."/>
            <person name="Liu K."/>
            <person name="Li S."/>
            <person name="Jiao N."/>
        </authorList>
    </citation>
    <scope>NUCLEOTIDE SEQUENCE [LARGE SCALE GENOMIC DNA]</scope>
    <source>
        <strain evidence="12 13">JLT2015</strain>
    </source>
</reference>
<dbReference type="HAMAP" id="MF_00211">
    <property type="entry name" value="TrpD"/>
    <property type="match status" value="1"/>
</dbReference>
<dbReference type="OrthoDB" id="9806430at2"/>
<dbReference type="EC" id="2.4.2.18" evidence="9"/>
<evidence type="ECO:0000313" key="13">
    <source>
        <dbReference type="Proteomes" id="UP000011717"/>
    </source>
</evidence>
<keyword evidence="6 9" id="KW-0057">Aromatic amino acid biosynthesis</keyword>
<dbReference type="GO" id="GO:0004048">
    <property type="term" value="F:anthranilate phosphoribosyltransferase activity"/>
    <property type="evidence" value="ECO:0007669"/>
    <property type="project" value="UniProtKB-UniRule"/>
</dbReference>
<feature type="binding site" evidence="9">
    <location>
        <position position="158"/>
    </location>
    <ligand>
        <name>anthranilate</name>
        <dbReference type="ChEBI" id="CHEBI:16567"/>
        <label>2</label>
    </ligand>
</feature>
<comment type="caution">
    <text evidence="9">Lacks conserved residue(s) required for the propagation of feature annotation.</text>
</comment>
<keyword evidence="3 9" id="KW-0328">Glycosyltransferase</keyword>
<dbReference type="Gene3D" id="1.20.970.10">
    <property type="entry name" value="Transferase, Pyrimidine Nucleoside Phosphorylase, Chain C"/>
    <property type="match status" value="1"/>
</dbReference>
<dbReference type="GO" id="GO:0000287">
    <property type="term" value="F:magnesium ion binding"/>
    <property type="evidence" value="ECO:0007669"/>
    <property type="project" value="UniProtKB-UniRule"/>
</dbReference>
<evidence type="ECO:0000256" key="3">
    <source>
        <dbReference type="ARBA" id="ARBA00022676"/>
    </source>
</evidence>
<feature type="binding site" evidence="9">
    <location>
        <position position="218"/>
    </location>
    <ligand>
        <name>Mg(2+)</name>
        <dbReference type="ChEBI" id="CHEBI:18420"/>
        <label>1</label>
    </ligand>
</feature>
<comment type="pathway">
    <text evidence="1 9">Amino-acid biosynthesis; L-tryptophan biosynthesis; L-tryptophan from chorismate: step 2/5.</text>
</comment>
<protein>
    <recommendedName>
        <fullName evidence="9">Anthranilate phosphoribosyltransferase</fullName>
        <ecNumber evidence="9">2.4.2.18</ecNumber>
    </recommendedName>
</protein>
<dbReference type="InterPro" id="IPR017459">
    <property type="entry name" value="Glycosyl_Trfase_fam3_N_dom"/>
</dbReference>
<gene>
    <name evidence="9" type="primary">trpD</name>
    <name evidence="12" type="ORF">C725_0518</name>
</gene>
<dbReference type="PATRIC" id="fig|1234595.3.peg.517"/>
<comment type="cofactor">
    <cofactor evidence="9">
        <name>Mg(2+)</name>
        <dbReference type="ChEBI" id="CHEBI:18420"/>
    </cofactor>
    <text evidence="9">Binds 2 magnesium ions per monomer.</text>
</comment>
<evidence type="ECO:0000256" key="6">
    <source>
        <dbReference type="ARBA" id="ARBA00023141"/>
    </source>
</evidence>
<dbReference type="AlphaFoldDB" id="M2U9B5"/>
<keyword evidence="9" id="KW-0460">Magnesium</keyword>